<evidence type="ECO:0000256" key="1">
    <source>
        <dbReference type="ARBA" id="ARBA00004141"/>
    </source>
</evidence>
<dbReference type="PANTHER" id="PTHR33048">
    <property type="entry name" value="PTH11-LIKE INTEGRAL MEMBRANE PROTEIN (AFU_ORTHOLOGUE AFUA_5G11245)"/>
    <property type="match status" value="1"/>
</dbReference>
<feature type="transmembrane region" description="Helical" evidence="6">
    <location>
        <begin position="26"/>
        <end position="45"/>
    </location>
</feature>
<evidence type="ECO:0000313" key="9">
    <source>
        <dbReference type="Proteomes" id="UP000241462"/>
    </source>
</evidence>
<sequence length="284" mass="31865">MATASRDGSPLLKEFLGRDPEFLPEFWTLFVLGMIIIILRFPVQIRRVGVKGLEKDDYVGIFTLATWVSTMTMVQQVYHHGSNIDVTQEQVDQLSQSDIDLLIYGSKCQEVAWYCYVSLLWSMKLTILLFYKRLIGHLWHRHVFTMVGIFATMSYTAVILTISLSCRPYPANWQVQPLPSFECAFKLTNLLVTTSLNIATDVAILILALPLLKELNVPIIKKIFVMVLLCSGVFVIAAAIMRLVLTLQGAPSTETINRWGVRECLVGAAAVSDFSFSGTVSLFC</sequence>
<feature type="domain" description="Rhodopsin" evidence="7">
    <location>
        <begin position="46"/>
        <end position="251"/>
    </location>
</feature>
<feature type="transmembrane region" description="Helical" evidence="6">
    <location>
        <begin position="223"/>
        <end position="245"/>
    </location>
</feature>
<dbReference type="InterPro" id="IPR049326">
    <property type="entry name" value="Rhodopsin_dom_fungi"/>
</dbReference>
<feature type="transmembrane region" description="Helical" evidence="6">
    <location>
        <begin position="111"/>
        <end position="131"/>
    </location>
</feature>
<evidence type="ECO:0000313" key="8">
    <source>
        <dbReference type="EMBL" id="PSR99150.1"/>
    </source>
</evidence>
<dbReference type="STRING" id="2025994.A0A2T3AI91"/>
<dbReference type="GO" id="GO:0016020">
    <property type="term" value="C:membrane"/>
    <property type="evidence" value="ECO:0007669"/>
    <property type="project" value="UniProtKB-SubCell"/>
</dbReference>
<gene>
    <name evidence="8" type="ORF">BD289DRAFT_57919</name>
</gene>
<keyword evidence="9" id="KW-1185">Reference proteome</keyword>
<keyword evidence="3 6" id="KW-1133">Transmembrane helix</keyword>
<dbReference type="OrthoDB" id="4329349at2759"/>
<dbReference type="InParanoid" id="A0A2T3AI91"/>
<name>A0A2T3AI91_9PEZI</name>
<feature type="transmembrane region" description="Helical" evidence="6">
    <location>
        <begin position="184"/>
        <end position="211"/>
    </location>
</feature>
<evidence type="ECO:0000256" key="3">
    <source>
        <dbReference type="ARBA" id="ARBA00022989"/>
    </source>
</evidence>
<organism evidence="8 9">
    <name type="scientific">Coniella lustricola</name>
    <dbReference type="NCBI Taxonomy" id="2025994"/>
    <lineage>
        <taxon>Eukaryota</taxon>
        <taxon>Fungi</taxon>
        <taxon>Dikarya</taxon>
        <taxon>Ascomycota</taxon>
        <taxon>Pezizomycotina</taxon>
        <taxon>Sordariomycetes</taxon>
        <taxon>Sordariomycetidae</taxon>
        <taxon>Diaporthales</taxon>
        <taxon>Schizoparmaceae</taxon>
        <taxon>Coniella</taxon>
    </lineage>
</organism>
<dbReference type="PANTHER" id="PTHR33048:SF2">
    <property type="entry name" value="SRPK"/>
    <property type="match status" value="1"/>
</dbReference>
<evidence type="ECO:0000259" key="7">
    <source>
        <dbReference type="Pfam" id="PF20684"/>
    </source>
</evidence>
<comment type="similarity">
    <text evidence="5">Belongs to the SAT4 family.</text>
</comment>
<comment type="subcellular location">
    <subcellularLocation>
        <location evidence="1">Membrane</location>
        <topology evidence="1">Multi-pass membrane protein</topology>
    </subcellularLocation>
</comment>
<dbReference type="Pfam" id="PF20684">
    <property type="entry name" value="Fung_rhodopsin"/>
    <property type="match status" value="1"/>
</dbReference>
<keyword evidence="4 6" id="KW-0472">Membrane</keyword>
<dbReference type="AlphaFoldDB" id="A0A2T3AI91"/>
<reference evidence="8 9" key="1">
    <citation type="journal article" date="2018" name="Mycol. Prog.">
        <title>Coniella lustricola, a new species from submerged detritus.</title>
        <authorList>
            <person name="Raudabaugh D.B."/>
            <person name="Iturriaga T."/>
            <person name="Carver A."/>
            <person name="Mondo S."/>
            <person name="Pangilinan J."/>
            <person name="Lipzen A."/>
            <person name="He G."/>
            <person name="Amirebrahimi M."/>
            <person name="Grigoriev I.V."/>
            <person name="Miller A.N."/>
        </authorList>
    </citation>
    <scope>NUCLEOTIDE SEQUENCE [LARGE SCALE GENOMIC DNA]</scope>
    <source>
        <strain evidence="8 9">B22-T-1</strain>
    </source>
</reference>
<evidence type="ECO:0000256" key="6">
    <source>
        <dbReference type="SAM" id="Phobius"/>
    </source>
</evidence>
<dbReference type="Proteomes" id="UP000241462">
    <property type="component" value="Unassembled WGS sequence"/>
</dbReference>
<keyword evidence="2 6" id="KW-0812">Transmembrane</keyword>
<evidence type="ECO:0000256" key="4">
    <source>
        <dbReference type="ARBA" id="ARBA00023136"/>
    </source>
</evidence>
<protein>
    <recommendedName>
        <fullName evidence="7">Rhodopsin domain-containing protein</fullName>
    </recommendedName>
</protein>
<accession>A0A2T3AI91</accession>
<evidence type="ECO:0000256" key="2">
    <source>
        <dbReference type="ARBA" id="ARBA00022692"/>
    </source>
</evidence>
<proteinExistence type="inferred from homology"/>
<dbReference type="EMBL" id="KZ678386">
    <property type="protein sequence ID" value="PSR99150.1"/>
    <property type="molecule type" value="Genomic_DNA"/>
</dbReference>
<evidence type="ECO:0000256" key="5">
    <source>
        <dbReference type="ARBA" id="ARBA00038359"/>
    </source>
</evidence>
<feature type="transmembrane region" description="Helical" evidence="6">
    <location>
        <begin position="57"/>
        <end position="78"/>
    </location>
</feature>
<dbReference type="InterPro" id="IPR052337">
    <property type="entry name" value="SAT4-like"/>
</dbReference>
<feature type="transmembrane region" description="Helical" evidence="6">
    <location>
        <begin position="143"/>
        <end position="164"/>
    </location>
</feature>